<evidence type="ECO:0000313" key="6">
    <source>
        <dbReference type="EMBL" id="CAF4201028.1"/>
    </source>
</evidence>
<sequence length="226" mass="25475">MGSSPPSKSNDAPAPPLPVPETIQCPRPICLQYLKGLNLNRAYFNKHMNRCYCSNCYGPSKPNVFIAANSKFTVPRGWVSFGIQLDQAFASDKGIFKNWYTTFYGTSKDKLSEIIRNRFIPFPGDDLLSGEKFILNLPDQKHVYTSPSINYASLSHICPVDRMNVNDNFYDFQVVLRCKQNPADVQKFASGKPNACELLPNDNIQWKTDQRSSVLPISLLIRATKS</sequence>
<evidence type="ECO:0000313" key="7">
    <source>
        <dbReference type="EMBL" id="CAF4262003.1"/>
    </source>
</evidence>
<evidence type="ECO:0000313" key="3">
    <source>
        <dbReference type="EMBL" id="CAF3469307.1"/>
    </source>
</evidence>
<dbReference type="EMBL" id="CAJOBP010000617">
    <property type="protein sequence ID" value="CAF4201028.1"/>
    <property type="molecule type" value="Genomic_DNA"/>
</dbReference>
<organism evidence="1 11">
    <name type="scientific">Rotaria socialis</name>
    <dbReference type="NCBI Taxonomy" id="392032"/>
    <lineage>
        <taxon>Eukaryota</taxon>
        <taxon>Metazoa</taxon>
        <taxon>Spiralia</taxon>
        <taxon>Gnathifera</taxon>
        <taxon>Rotifera</taxon>
        <taxon>Eurotatoria</taxon>
        <taxon>Bdelloidea</taxon>
        <taxon>Philodinida</taxon>
        <taxon>Philodinidae</taxon>
        <taxon>Rotaria</taxon>
    </lineage>
</organism>
<protein>
    <submittedName>
        <fullName evidence="1">Uncharacterized protein</fullName>
    </submittedName>
</protein>
<dbReference type="EMBL" id="CAJNYD010003000">
    <property type="protein sequence ID" value="CAF3469307.1"/>
    <property type="molecule type" value="Genomic_DNA"/>
</dbReference>
<evidence type="ECO:0000313" key="4">
    <source>
        <dbReference type="EMBL" id="CAF3604594.1"/>
    </source>
</evidence>
<evidence type="ECO:0000313" key="2">
    <source>
        <dbReference type="EMBL" id="CAF3419896.1"/>
    </source>
</evidence>
<comment type="caution">
    <text evidence="1">The sequence shown here is derived from an EMBL/GenBank/DDBJ whole genome shotgun (WGS) entry which is preliminary data.</text>
</comment>
<keyword evidence="12" id="KW-1185">Reference proteome</keyword>
<evidence type="ECO:0000313" key="8">
    <source>
        <dbReference type="EMBL" id="CAF4274981.1"/>
    </source>
</evidence>
<dbReference type="EMBL" id="CAJNYT010005312">
    <property type="protein sequence ID" value="CAF3728731.1"/>
    <property type="molecule type" value="Genomic_DNA"/>
</dbReference>
<dbReference type="EMBL" id="CAJOBS010000604">
    <property type="protein sequence ID" value="CAF4610203.1"/>
    <property type="molecule type" value="Genomic_DNA"/>
</dbReference>
<dbReference type="EMBL" id="CAJNXB010005330">
    <property type="protein sequence ID" value="CAF3419896.1"/>
    <property type="molecule type" value="Genomic_DNA"/>
</dbReference>
<dbReference type="EMBL" id="CAJOBR010000978">
    <property type="protein sequence ID" value="CAF4566173.1"/>
    <property type="molecule type" value="Genomic_DNA"/>
</dbReference>
<proteinExistence type="predicted"/>
<dbReference type="EMBL" id="CAJOBQ010000150">
    <property type="protein sequence ID" value="CAF4274981.1"/>
    <property type="molecule type" value="Genomic_DNA"/>
</dbReference>
<dbReference type="EMBL" id="CAJNYU010002815">
    <property type="protein sequence ID" value="CAF3604594.1"/>
    <property type="molecule type" value="Genomic_DNA"/>
</dbReference>
<reference evidence="1" key="1">
    <citation type="submission" date="2021-02" db="EMBL/GenBank/DDBJ databases">
        <authorList>
            <person name="Nowell W R."/>
        </authorList>
    </citation>
    <scope>NUCLEOTIDE SEQUENCE</scope>
</reference>
<dbReference type="Proteomes" id="UP000663869">
    <property type="component" value="Unassembled WGS sequence"/>
</dbReference>
<accession>A0A817W907</accession>
<evidence type="ECO:0000313" key="10">
    <source>
        <dbReference type="EMBL" id="CAF4610203.1"/>
    </source>
</evidence>
<dbReference type="EMBL" id="CAJNYV010000246">
    <property type="protein sequence ID" value="CAF3352845.1"/>
    <property type="molecule type" value="Genomic_DNA"/>
</dbReference>
<evidence type="ECO:0000313" key="1">
    <source>
        <dbReference type="EMBL" id="CAF3352845.1"/>
    </source>
</evidence>
<evidence type="ECO:0000313" key="11">
    <source>
        <dbReference type="Proteomes" id="UP000663865"/>
    </source>
</evidence>
<gene>
    <name evidence="4" type="ORF">FME351_LOCUS22130</name>
    <name evidence="5" type="ORF">GRG538_LOCUS30124</name>
    <name evidence="7" type="ORF">HFQ381_LOCUS11119</name>
    <name evidence="1" type="ORF">KIK155_LOCUS3768</name>
    <name evidence="3" type="ORF">LUA448_LOCUS23243</name>
    <name evidence="9" type="ORF">QYT958_LOCUS9316</name>
    <name evidence="2" type="ORF">TIS948_LOCUS29370</name>
    <name evidence="10" type="ORF">TOA249_LOCUS11230</name>
    <name evidence="8" type="ORF">TSG867_LOCUS4592</name>
    <name evidence="6" type="ORF">UJA718_LOCUS6554</name>
</gene>
<dbReference type="Proteomes" id="UP000663851">
    <property type="component" value="Unassembled WGS sequence"/>
</dbReference>
<dbReference type="AlphaFoldDB" id="A0A817W907"/>
<dbReference type="EMBL" id="CAJOBO010000630">
    <property type="protein sequence ID" value="CAF4262003.1"/>
    <property type="molecule type" value="Genomic_DNA"/>
</dbReference>
<dbReference type="Proteomes" id="UP000663833">
    <property type="component" value="Unassembled WGS sequence"/>
</dbReference>
<dbReference type="Proteomes" id="UP000663825">
    <property type="component" value="Unassembled WGS sequence"/>
</dbReference>
<evidence type="ECO:0000313" key="5">
    <source>
        <dbReference type="EMBL" id="CAF3728731.1"/>
    </source>
</evidence>
<name>A0A817W907_9BILA</name>
<dbReference type="Proteomes" id="UP000663873">
    <property type="component" value="Unassembled WGS sequence"/>
</dbReference>
<dbReference type="OrthoDB" id="49113at2759"/>
<dbReference type="Proteomes" id="UP000663872">
    <property type="component" value="Unassembled WGS sequence"/>
</dbReference>
<dbReference type="Proteomes" id="UP000663862">
    <property type="component" value="Unassembled WGS sequence"/>
</dbReference>
<dbReference type="Proteomes" id="UP000663848">
    <property type="component" value="Unassembled WGS sequence"/>
</dbReference>
<evidence type="ECO:0000313" key="12">
    <source>
        <dbReference type="Proteomes" id="UP000663873"/>
    </source>
</evidence>
<dbReference type="Proteomes" id="UP000663838">
    <property type="component" value="Unassembled WGS sequence"/>
</dbReference>
<dbReference type="Proteomes" id="UP000663865">
    <property type="component" value="Unassembled WGS sequence"/>
</dbReference>
<evidence type="ECO:0000313" key="9">
    <source>
        <dbReference type="EMBL" id="CAF4566173.1"/>
    </source>
</evidence>